<dbReference type="AlphaFoldDB" id="A0A7C7ZGN5"/>
<dbReference type="InterPro" id="IPR011635">
    <property type="entry name" value="CARDB"/>
</dbReference>
<dbReference type="PANTHER" id="PTHR35902">
    <property type="entry name" value="S-LAYER DOMAIN-LIKE PROTEIN-RELATED"/>
    <property type="match status" value="1"/>
</dbReference>
<dbReference type="Pfam" id="PF07705">
    <property type="entry name" value="CARDB"/>
    <property type="match status" value="1"/>
</dbReference>
<dbReference type="Proteomes" id="UP000589516">
    <property type="component" value="Unassembled WGS sequence"/>
</dbReference>
<dbReference type="InterPro" id="IPR013783">
    <property type="entry name" value="Ig-like_fold"/>
</dbReference>
<dbReference type="EMBL" id="DUAV01000032">
    <property type="protein sequence ID" value="HIG63880.1"/>
    <property type="molecule type" value="Genomic_DNA"/>
</dbReference>
<name>A0A7C7ZGN5_9ARCH</name>
<feature type="domain" description="CARDB" evidence="2">
    <location>
        <begin position="308"/>
        <end position="403"/>
    </location>
</feature>
<organism evidence="3 4">
    <name type="scientific">Marine Group III euryarchaeote</name>
    <dbReference type="NCBI Taxonomy" id="2173149"/>
    <lineage>
        <taxon>Archaea</taxon>
        <taxon>Methanobacteriati</taxon>
        <taxon>Thermoplasmatota</taxon>
        <taxon>Thermoplasmata</taxon>
        <taxon>Candidatus Thermoprofundales</taxon>
    </lineage>
</organism>
<evidence type="ECO:0000259" key="2">
    <source>
        <dbReference type="Pfam" id="PF07705"/>
    </source>
</evidence>
<reference evidence="4" key="1">
    <citation type="journal article" date="2019" name="bioRxiv">
        <title>Genome diversification in globally distributed novel marine Proteobacteria is linked to environmental adaptation.</title>
        <authorList>
            <person name="Zhou Z."/>
            <person name="Tran P.Q."/>
            <person name="Kieft K."/>
            <person name="Anantharaman K."/>
        </authorList>
    </citation>
    <scope>NUCLEOTIDE SEQUENCE [LARGE SCALE GENOMIC DNA]</scope>
</reference>
<evidence type="ECO:0000313" key="3">
    <source>
        <dbReference type="EMBL" id="HIG63880.1"/>
    </source>
</evidence>
<dbReference type="Gene3D" id="2.60.40.10">
    <property type="entry name" value="Immunoglobulins"/>
    <property type="match status" value="1"/>
</dbReference>
<evidence type="ECO:0000313" key="4">
    <source>
        <dbReference type="Proteomes" id="UP000589516"/>
    </source>
</evidence>
<keyword evidence="1" id="KW-1133">Transmembrane helix</keyword>
<evidence type="ECO:0000256" key="1">
    <source>
        <dbReference type="SAM" id="Phobius"/>
    </source>
</evidence>
<accession>A0A7C7ZGN5</accession>
<keyword evidence="1" id="KW-0472">Membrane</keyword>
<protein>
    <recommendedName>
        <fullName evidence="2">CARDB domain-containing protein</fullName>
    </recommendedName>
</protein>
<gene>
    <name evidence="3" type="ORF">EYQ16_05145</name>
</gene>
<feature type="transmembrane region" description="Helical" evidence="1">
    <location>
        <begin position="422"/>
        <end position="441"/>
    </location>
</feature>
<proteinExistence type="predicted"/>
<dbReference type="PANTHER" id="PTHR35902:SF3">
    <property type="entry name" value="NPCBM-ASSOCIATED, NEW3 DOMAIN OF ALPHA-GALACTOSIDASE"/>
    <property type="match status" value="1"/>
</dbReference>
<comment type="caution">
    <text evidence="3">The sequence shown here is derived from an EMBL/GenBank/DDBJ whole genome shotgun (WGS) entry which is preliminary data.</text>
</comment>
<sequence>MNPAGPGSLSHTPLSGGDRRKRATGVAALAAISFLLLALIASPQGGSATSSLVMVTASELEKEVPAGESVGFIILFSNGDSEQSRTLELAHQFMDGPPGDWGAMWTTTDDTPVTNGTLHSINAGGILQFHLYVDAPIGSAGSSRSVWAFAWEGAVEEMERNQTMRPSGSPLLLAVNSGKPYGAELELEATSAIIYQEQLSTFDFTLRSTGVYSDDYTIAIGDATTLPAGSVSLTGTSGRLKGSYDAVSAQGRTAAGTFTVSPDRNLLPGDYTLELEASFDSGVTASAQMALTAPVPDFGFVAGSFRITSTTEVKSNEPVSFEVRVTNNGGNVDVNSAFTESIEVRAGGDALGQQSSFVTSLKHGEEARVSFVLTPTNGGELEIKLEIDPQGEVVEKDESNNVMLQSLSVEAEPEEKKEDGGLIPGPGLLAVATGIALVAVLRRRR</sequence>
<keyword evidence="1" id="KW-0812">Transmembrane</keyword>